<dbReference type="PATRIC" id="fig|706587.4.peg.4146"/>
<sequence length="345" mass="38338">MSNGNQRTFLILLGTAFGGAFLYMAFKDVSWPEFVNGLKQVNPVYFIPCTLLVIAIQFFRAVRFGLILNPFCPMKMKDLWDLLNIWAGASMILPIRLGELVRPYLLRQRDATFSSGFGAVMVERFFDLSGLVLLLGVVLWKNPKADIFYSYLGVGLLVVLAAGYLVVLFILARRDAFQRLVEKLLSWLPEKVSLFVGKIVQQLVDGFGIMASFKQAVVILACSVLIWILFSLMTYLFLLAFAVDAPFLVAVTIQVFICFGVALPSAPGFIGTFHAACRYALAIFGIQAVVAISFATVYHLFSLVSNLLLGLLSYRTCDFRFDQSLFSKPADSEEPVPGTDPRLAE</sequence>
<dbReference type="STRING" id="706587.Desti_3649"/>
<dbReference type="Pfam" id="PF03706">
    <property type="entry name" value="LPG_synthase_TM"/>
    <property type="match status" value="1"/>
</dbReference>
<dbReference type="PANTHER" id="PTHR39087:SF2">
    <property type="entry name" value="UPF0104 MEMBRANE PROTEIN MJ1595"/>
    <property type="match status" value="1"/>
</dbReference>
<protein>
    <recommendedName>
        <fullName evidence="9">Flippase-like domain-containing protein</fullName>
    </recommendedName>
</protein>
<feature type="transmembrane region" description="Helical" evidence="6">
    <location>
        <begin position="147"/>
        <end position="172"/>
    </location>
</feature>
<comment type="subcellular location">
    <subcellularLocation>
        <location evidence="1">Cell membrane</location>
        <topology evidence="1">Multi-pass membrane protein</topology>
    </subcellularLocation>
</comment>
<evidence type="ECO:0000313" key="7">
    <source>
        <dbReference type="EMBL" id="AFM26295.1"/>
    </source>
</evidence>
<reference evidence="8" key="1">
    <citation type="submission" date="2012-06" db="EMBL/GenBank/DDBJ databases">
        <title>Complete sequence of chromosome of Desulfomonile tiedjei DSM 6799.</title>
        <authorList>
            <person name="Lucas S."/>
            <person name="Copeland A."/>
            <person name="Lapidus A."/>
            <person name="Glavina del Rio T."/>
            <person name="Dalin E."/>
            <person name="Tice H."/>
            <person name="Bruce D."/>
            <person name="Goodwin L."/>
            <person name="Pitluck S."/>
            <person name="Peters L."/>
            <person name="Ovchinnikova G."/>
            <person name="Zeytun A."/>
            <person name="Lu M."/>
            <person name="Kyrpides N."/>
            <person name="Mavromatis K."/>
            <person name="Ivanova N."/>
            <person name="Brettin T."/>
            <person name="Detter J.C."/>
            <person name="Han C."/>
            <person name="Larimer F."/>
            <person name="Land M."/>
            <person name="Hauser L."/>
            <person name="Markowitz V."/>
            <person name="Cheng J.-F."/>
            <person name="Hugenholtz P."/>
            <person name="Woyke T."/>
            <person name="Wu D."/>
            <person name="Spring S."/>
            <person name="Schroeder M."/>
            <person name="Brambilla E."/>
            <person name="Klenk H.-P."/>
            <person name="Eisen J.A."/>
        </authorList>
    </citation>
    <scope>NUCLEOTIDE SEQUENCE [LARGE SCALE GENOMIC DNA]</scope>
    <source>
        <strain evidence="8">ATCC 49306 / DSM 6799 / DCB-1</strain>
    </source>
</reference>
<evidence type="ECO:0000256" key="3">
    <source>
        <dbReference type="ARBA" id="ARBA00022692"/>
    </source>
</evidence>
<feature type="transmembrane region" description="Helical" evidence="6">
    <location>
        <begin position="45"/>
        <end position="67"/>
    </location>
</feature>
<organism evidence="7 8">
    <name type="scientific">Desulfomonile tiedjei (strain ATCC 49306 / DSM 6799 / DCB-1)</name>
    <dbReference type="NCBI Taxonomy" id="706587"/>
    <lineage>
        <taxon>Bacteria</taxon>
        <taxon>Pseudomonadati</taxon>
        <taxon>Thermodesulfobacteriota</taxon>
        <taxon>Desulfomonilia</taxon>
        <taxon>Desulfomonilales</taxon>
        <taxon>Desulfomonilaceae</taxon>
        <taxon>Desulfomonile</taxon>
    </lineage>
</organism>
<dbReference type="EMBL" id="CP003360">
    <property type="protein sequence ID" value="AFM26295.1"/>
    <property type="molecule type" value="Genomic_DNA"/>
</dbReference>
<dbReference type="NCBIfam" id="TIGR00374">
    <property type="entry name" value="flippase-like domain"/>
    <property type="match status" value="1"/>
</dbReference>
<keyword evidence="4 6" id="KW-1133">Transmembrane helix</keyword>
<proteinExistence type="predicted"/>
<keyword evidence="2" id="KW-1003">Cell membrane</keyword>
<feature type="transmembrane region" description="Helical" evidence="6">
    <location>
        <begin position="247"/>
        <end position="267"/>
    </location>
</feature>
<feature type="transmembrane region" description="Helical" evidence="6">
    <location>
        <begin position="7"/>
        <end position="25"/>
    </location>
</feature>
<evidence type="ECO:0000256" key="5">
    <source>
        <dbReference type="ARBA" id="ARBA00023136"/>
    </source>
</evidence>
<gene>
    <name evidence="7" type="ordered locus">Desti_3649</name>
</gene>
<evidence type="ECO:0000256" key="1">
    <source>
        <dbReference type="ARBA" id="ARBA00004651"/>
    </source>
</evidence>
<name>I4C9Q4_DESTA</name>
<keyword evidence="8" id="KW-1185">Reference proteome</keyword>
<evidence type="ECO:0000256" key="4">
    <source>
        <dbReference type="ARBA" id="ARBA00022989"/>
    </source>
</evidence>
<feature type="transmembrane region" description="Helical" evidence="6">
    <location>
        <begin position="217"/>
        <end position="241"/>
    </location>
</feature>
<evidence type="ECO:0000313" key="8">
    <source>
        <dbReference type="Proteomes" id="UP000006055"/>
    </source>
</evidence>
<dbReference type="HOGENOM" id="CLU_048072_3_1_7"/>
<dbReference type="KEGG" id="dti:Desti_3649"/>
<dbReference type="RefSeq" id="WP_014811423.1">
    <property type="nucleotide sequence ID" value="NC_018025.1"/>
</dbReference>
<keyword evidence="5 6" id="KW-0472">Membrane</keyword>
<accession>I4C9Q4</accession>
<feature type="transmembrane region" description="Helical" evidence="6">
    <location>
        <begin position="117"/>
        <end position="140"/>
    </location>
</feature>
<feature type="transmembrane region" description="Helical" evidence="6">
    <location>
        <begin position="279"/>
        <end position="301"/>
    </location>
</feature>
<dbReference type="PANTHER" id="PTHR39087">
    <property type="entry name" value="UPF0104 MEMBRANE PROTEIN MJ1595"/>
    <property type="match status" value="1"/>
</dbReference>
<evidence type="ECO:0000256" key="2">
    <source>
        <dbReference type="ARBA" id="ARBA00022475"/>
    </source>
</evidence>
<dbReference type="GO" id="GO:0005886">
    <property type="term" value="C:plasma membrane"/>
    <property type="evidence" value="ECO:0007669"/>
    <property type="project" value="UniProtKB-SubCell"/>
</dbReference>
<dbReference type="OrthoDB" id="9786506at2"/>
<dbReference type="InterPro" id="IPR022791">
    <property type="entry name" value="L-PG_synthase/AglD"/>
</dbReference>
<dbReference type="AlphaFoldDB" id="I4C9Q4"/>
<dbReference type="Proteomes" id="UP000006055">
    <property type="component" value="Chromosome"/>
</dbReference>
<keyword evidence="3 6" id="KW-0812">Transmembrane</keyword>
<evidence type="ECO:0000256" key="6">
    <source>
        <dbReference type="SAM" id="Phobius"/>
    </source>
</evidence>
<evidence type="ECO:0008006" key="9">
    <source>
        <dbReference type="Google" id="ProtNLM"/>
    </source>
</evidence>
<dbReference type="eggNOG" id="COG0392">
    <property type="taxonomic scope" value="Bacteria"/>
</dbReference>